<feature type="compositionally biased region" description="Basic and acidic residues" evidence="1">
    <location>
        <begin position="7"/>
        <end position="17"/>
    </location>
</feature>
<feature type="compositionally biased region" description="Polar residues" evidence="1">
    <location>
        <begin position="212"/>
        <end position="224"/>
    </location>
</feature>
<feature type="compositionally biased region" description="Pro residues" evidence="1">
    <location>
        <begin position="285"/>
        <end position="299"/>
    </location>
</feature>
<feature type="region of interest" description="Disordered" evidence="1">
    <location>
        <begin position="147"/>
        <end position="350"/>
    </location>
</feature>
<feature type="compositionally biased region" description="Basic and acidic residues" evidence="1">
    <location>
        <begin position="564"/>
        <end position="573"/>
    </location>
</feature>
<comment type="caution">
    <text evidence="2">The sequence shown here is derived from an EMBL/GenBank/DDBJ whole genome shotgun (WGS) entry which is preliminary data.</text>
</comment>
<dbReference type="EMBL" id="BMAT01008543">
    <property type="protein sequence ID" value="GFR87458.1"/>
    <property type="molecule type" value="Genomic_DNA"/>
</dbReference>
<protein>
    <submittedName>
        <fullName evidence="2">Uncharacterized protein</fullName>
    </submittedName>
</protein>
<keyword evidence="3" id="KW-1185">Reference proteome</keyword>
<evidence type="ECO:0000256" key="1">
    <source>
        <dbReference type="SAM" id="MobiDB-lite"/>
    </source>
</evidence>
<feature type="compositionally biased region" description="Acidic residues" evidence="1">
    <location>
        <begin position="313"/>
        <end position="328"/>
    </location>
</feature>
<organism evidence="2 3">
    <name type="scientific">Elysia marginata</name>
    <dbReference type="NCBI Taxonomy" id="1093978"/>
    <lineage>
        <taxon>Eukaryota</taxon>
        <taxon>Metazoa</taxon>
        <taxon>Spiralia</taxon>
        <taxon>Lophotrochozoa</taxon>
        <taxon>Mollusca</taxon>
        <taxon>Gastropoda</taxon>
        <taxon>Heterobranchia</taxon>
        <taxon>Euthyneura</taxon>
        <taxon>Panpulmonata</taxon>
        <taxon>Sacoglossa</taxon>
        <taxon>Placobranchoidea</taxon>
        <taxon>Plakobranchidae</taxon>
        <taxon>Elysia</taxon>
    </lineage>
</organism>
<gene>
    <name evidence="2" type="ORF">ElyMa_004223600</name>
</gene>
<feature type="region of interest" description="Disordered" evidence="1">
    <location>
        <begin position="544"/>
        <end position="579"/>
    </location>
</feature>
<name>A0AAV4GNZ0_9GAST</name>
<feature type="compositionally biased region" description="Polar residues" evidence="1">
    <location>
        <begin position="152"/>
        <end position="164"/>
    </location>
</feature>
<evidence type="ECO:0000313" key="3">
    <source>
        <dbReference type="Proteomes" id="UP000762676"/>
    </source>
</evidence>
<feature type="region of interest" description="Disordered" evidence="1">
    <location>
        <begin position="1"/>
        <end position="79"/>
    </location>
</feature>
<proteinExistence type="predicted"/>
<reference evidence="2 3" key="1">
    <citation type="journal article" date="2021" name="Elife">
        <title>Chloroplast acquisition without the gene transfer in kleptoplastic sea slugs, Plakobranchus ocellatus.</title>
        <authorList>
            <person name="Maeda T."/>
            <person name="Takahashi S."/>
            <person name="Yoshida T."/>
            <person name="Shimamura S."/>
            <person name="Takaki Y."/>
            <person name="Nagai Y."/>
            <person name="Toyoda A."/>
            <person name="Suzuki Y."/>
            <person name="Arimoto A."/>
            <person name="Ishii H."/>
            <person name="Satoh N."/>
            <person name="Nishiyama T."/>
            <person name="Hasebe M."/>
            <person name="Maruyama T."/>
            <person name="Minagawa J."/>
            <person name="Obokata J."/>
            <person name="Shigenobu S."/>
        </authorList>
    </citation>
    <scope>NUCLEOTIDE SEQUENCE [LARGE SCALE GENOMIC DNA]</scope>
</reference>
<dbReference type="Proteomes" id="UP000762676">
    <property type="component" value="Unassembled WGS sequence"/>
</dbReference>
<feature type="compositionally biased region" description="Polar residues" evidence="1">
    <location>
        <begin position="301"/>
        <end position="312"/>
    </location>
</feature>
<dbReference type="AlphaFoldDB" id="A0AAV4GNZ0"/>
<evidence type="ECO:0000313" key="2">
    <source>
        <dbReference type="EMBL" id="GFR87458.1"/>
    </source>
</evidence>
<feature type="region of interest" description="Disordered" evidence="1">
    <location>
        <begin position="646"/>
        <end position="708"/>
    </location>
</feature>
<feature type="compositionally biased region" description="Low complexity" evidence="1">
    <location>
        <begin position="177"/>
        <end position="188"/>
    </location>
</feature>
<sequence length="780" mass="84309">MSSAQYVDRRSKQRDQSGDGDVFIRVPTVPPPGAREIPLPDFYPTERTSTASFKAPVTAAGKKKTELAPPPPLPPGTLTTAIGYISTPVKYISSIFSSSAPPQPPEPIKPKEKLFKIDLEKEKEKQLSPKPAAPLKKLPNAIVEEVLPPAPTRNQQQQVKSQGSAWRRKNMMDFGVSAPLSPKPASKSRVQKRLTPASSPTLDLSPPKFNQMMISSLSGQSSYKVMSKLPSKEPEPKKKKDPRKITNTHSQKDNSAHSNMNKTNSKYVPPPPTKLSSPRDEHPIYPFPTVLPPRVPPPSYTIRSSNPPNSTAQDEEAKEAEMPGDNELENSSTAVMPVASDRPELVSCPSPTVLKPFTAAGGSDSSSINGEQEEFNLQETLGAADLNDIARVSRLDQLPDGRLRNATSLKNLFHDAKLVNGSENNASFGEVLPAGRVGALDVVLCSSTAKYPSLTKSSQSPNRTTIMKPTLKSRDASFSPTRKSAAPMLMRSQVRDTNPATVAPVIIKSHQSKNLKPSIKELQRKQSPLRVEDKHMAAVEESLGKSFQQRKSRQSAWSSSPGRDVVKVQRNDSRSPVNVKPNVVKKMVPKSKESSPAVSQQPSAITAAAASAAAAAVAAAAATAVASVIQPKQEIVKVQEPVQGDQIAKQDIKTPPRSPPSSWKFDKDKASVTVVSPRPRSPSKTREEQAVQPAAESATNPDVKPKRSLTGEAKDFLKSKFFSANHDKDPQVSVQDTSNVTALAENTTASEDNGDLNCLENYCGDPAKFFKAATMMGEIP</sequence>
<accession>A0AAV4GNZ0</accession>
<feature type="compositionally biased region" description="Polar residues" evidence="1">
    <location>
        <begin position="256"/>
        <end position="266"/>
    </location>
</feature>